<evidence type="ECO:0000256" key="3">
    <source>
        <dbReference type="ARBA" id="ARBA00022692"/>
    </source>
</evidence>
<reference evidence="9" key="2">
    <citation type="submission" date="2020-09" db="EMBL/GenBank/DDBJ databases">
        <authorList>
            <person name="Sun Q."/>
            <person name="Kim S."/>
        </authorList>
    </citation>
    <scope>NUCLEOTIDE SEQUENCE</scope>
    <source>
        <strain evidence="9">KCTC 32182</strain>
    </source>
</reference>
<feature type="domain" description="Bacterial surface antigen (D15)" evidence="8">
    <location>
        <begin position="292"/>
        <end position="581"/>
    </location>
</feature>
<dbReference type="Gene3D" id="2.40.160.50">
    <property type="entry name" value="membrane protein fhac: a member of the omp85/tpsb transporter family"/>
    <property type="match status" value="1"/>
</dbReference>
<dbReference type="InterPro" id="IPR039910">
    <property type="entry name" value="D15-like"/>
</dbReference>
<keyword evidence="2" id="KW-1134">Transmembrane beta strand</keyword>
<gene>
    <name evidence="9" type="ORF">GCM10011289_18980</name>
</gene>
<dbReference type="PANTHER" id="PTHR12815">
    <property type="entry name" value="SORTING AND ASSEMBLY MACHINERY SAMM50 PROTEIN FAMILY MEMBER"/>
    <property type="match status" value="1"/>
</dbReference>
<dbReference type="InterPro" id="IPR000184">
    <property type="entry name" value="Bac_surfAg_D15"/>
</dbReference>
<evidence type="ECO:0000313" key="9">
    <source>
        <dbReference type="EMBL" id="GGY15830.1"/>
    </source>
</evidence>
<name>A0A918P345_9NEIS</name>
<evidence type="ECO:0000313" key="10">
    <source>
        <dbReference type="Proteomes" id="UP000645257"/>
    </source>
</evidence>
<evidence type="ECO:0000256" key="5">
    <source>
        <dbReference type="ARBA" id="ARBA00023136"/>
    </source>
</evidence>
<evidence type="ECO:0000256" key="2">
    <source>
        <dbReference type="ARBA" id="ARBA00022452"/>
    </source>
</evidence>
<dbReference type="RefSeq" id="WP_229804637.1">
    <property type="nucleotide sequence ID" value="NZ_BMYX01000009.1"/>
</dbReference>
<dbReference type="PANTHER" id="PTHR12815:SF47">
    <property type="entry name" value="TRANSLOCATION AND ASSEMBLY MODULE SUBUNIT TAMA"/>
    <property type="match status" value="1"/>
</dbReference>
<keyword evidence="5" id="KW-0472">Membrane</keyword>
<organism evidence="9 10">
    <name type="scientific">Paludibacterium paludis</name>
    <dbReference type="NCBI Taxonomy" id="1225769"/>
    <lineage>
        <taxon>Bacteria</taxon>
        <taxon>Pseudomonadati</taxon>
        <taxon>Pseudomonadota</taxon>
        <taxon>Betaproteobacteria</taxon>
        <taxon>Neisseriales</taxon>
        <taxon>Chromobacteriaceae</taxon>
        <taxon>Paludibacterium</taxon>
    </lineage>
</organism>
<dbReference type="AlphaFoldDB" id="A0A918P345"/>
<keyword evidence="10" id="KW-1185">Reference proteome</keyword>
<accession>A0A918P345</accession>
<comment type="caution">
    <text evidence="9">The sequence shown here is derived from an EMBL/GenBank/DDBJ whole genome shotgun (WGS) entry which is preliminary data.</text>
</comment>
<sequence length="581" mass="63909">MRPHPPIFRILILTGALCVLPSPALAAVDYAVRVDAPAPLAALLAEHLSLVTDRKDPDMDEALLDAMVRDTPEEAVKLLETEGYFAAQVRVDTEPGKTRGYVVKVEPGHAATVADVTIRLTGPIHGEEDFQGRYAAVLEAWTLPIGAPFRQSDWEDGKKATLRLLLVDRFPMARIAHSRALVDPVTRKVDLDVELDSGPRVEFGALAIKGLERYPPSVARGLADFREGDPYRLDKLLAYQSALEQSPHFSTAIVSANLQRFSDGKVPVEVDLTEFPRQKLELGLNYGTDVGLGTRIGYEHYNIFRRGYTGSLVYDWKKSEQQFSLGLGLPRQSDGYAHSATYAYKRTDTNNVIELSHSAGLWRTRSRGKIEARLGLEYLADSQKVAGNTTINRALIPSFGWTRRSVDNPLRPRSGLLIDSKLSGTIGGALSNTSFVRGYLKATAYWTPFPGWGTWVGRTELGQVWANDTDQVPSSLLFKAGGSNSVRGYDYQALGVPGPDNSVLGGRVLATASVEYQIPVMRDWALALFTDVGDASQSWKSYRSRHGNGVGVRWMSPVAPLSFDIAKGDKLRWYLSLGLAF</sequence>
<protein>
    <submittedName>
        <fullName evidence="9">Membrane protein</fullName>
    </submittedName>
</protein>
<comment type="subcellular location">
    <subcellularLocation>
        <location evidence="1">Membrane</location>
    </subcellularLocation>
</comment>
<dbReference type="Gene3D" id="3.10.20.310">
    <property type="entry name" value="membrane protein fhac"/>
    <property type="match status" value="2"/>
</dbReference>
<evidence type="ECO:0000259" key="8">
    <source>
        <dbReference type="Pfam" id="PF01103"/>
    </source>
</evidence>
<dbReference type="Proteomes" id="UP000645257">
    <property type="component" value="Unassembled WGS sequence"/>
</dbReference>
<dbReference type="GO" id="GO:0019867">
    <property type="term" value="C:outer membrane"/>
    <property type="evidence" value="ECO:0007669"/>
    <property type="project" value="InterPro"/>
</dbReference>
<reference evidence="9" key="1">
    <citation type="journal article" date="2014" name="Int. J. Syst. Evol. Microbiol.">
        <title>Complete genome sequence of Corynebacterium casei LMG S-19264T (=DSM 44701T), isolated from a smear-ripened cheese.</title>
        <authorList>
            <consortium name="US DOE Joint Genome Institute (JGI-PGF)"/>
            <person name="Walter F."/>
            <person name="Albersmeier A."/>
            <person name="Kalinowski J."/>
            <person name="Ruckert C."/>
        </authorList>
    </citation>
    <scope>NUCLEOTIDE SEQUENCE</scope>
    <source>
        <strain evidence="9">KCTC 32182</strain>
    </source>
</reference>
<keyword evidence="3" id="KW-0812">Transmembrane</keyword>
<proteinExistence type="predicted"/>
<evidence type="ECO:0000256" key="1">
    <source>
        <dbReference type="ARBA" id="ARBA00004370"/>
    </source>
</evidence>
<evidence type="ECO:0000256" key="4">
    <source>
        <dbReference type="ARBA" id="ARBA00022729"/>
    </source>
</evidence>
<keyword evidence="6" id="KW-0998">Cell outer membrane</keyword>
<feature type="chain" id="PRO_5037780631" evidence="7">
    <location>
        <begin position="27"/>
        <end position="581"/>
    </location>
</feature>
<dbReference type="EMBL" id="BMYX01000009">
    <property type="protein sequence ID" value="GGY15830.1"/>
    <property type="molecule type" value="Genomic_DNA"/>
</dbReference>
<evidence type="ECO:0000256" key="6">
    <source>
        <dbReference type="ARBA" id="ARBA00023237"/>
    </source>
</evidence>
<dbReference type="Pfam" id="PF01103">
    <property type="entry name" value="Omp85"/>
    <property type="match status" value="1"/>
</dbReference>
<keyword evidence="4 7" id="KW-0732">Signal</keyword>
<evidence type="ECO:0000256" key="7">
    <source>
        <dbReference type="SAM" id="SignalP"/>
    </source>
</evidence>
<feature type="signal peptide" evidence="7">
    <location>
        <begin position="1"/>
        <end position="26"/>
    </location>
</feature>